<proteinExistence type="predicted"/>
<feature type="region of interest" description="Disordered" evidence="1">
    <location>
        <begin position="107"/>
        <end position="137"/>
    </location>
</feature>
<sequence>GKARPAAWRGRDNRVEGVNLGGNRAPARGRNRNSRPEPTPPAALAGFLGPAGMAGGSTGFENCQGWGERASARRSPALSIAQGETGITAGITDFRFATILTMASLTRQRMKSSKPRDCLKMRSPLGPNASADRLRYE</sequence>
<evidence type="ECO:0000313" key="2">
    <source>
        <dbReference type="EMBL" id="KKM16100.1"/>
    </source>
</evidence>
<dbReference type="AlphaFoldDB" id="A0A0F9KLF1"/>
<name>A0A0F9KLF1_9ZZZZ</name>
<feature type="region of interest" description="Disordered" evidence="1">
    <location>
        <begin position="1"/>
        <end position="42"/>
    </location>
</feature>
<organism evidence="2">
    <name type="scientific">marine sediment metagenome</name>
    <dbReference type="NCBI Taxonomy" id="412755"/>
    <lineage>
        <taxon>unclassified sequences</taxon>
        <taxon>metagenomes</taxon>
        <taxon>ecological metagenomes</taxon>
    </lineage>
</organism>
<gene>
    <name evidence="2" type="ORF">LCGC14_1689210</name>
</gene>
<reference evidence="2" key="1">
    <citation type="journal article" date="2015" name="Nature">
        <title>Complex archaea that bridge the gap between prokaryotes and eukaryotes.</title>
        <authorList>
            <person name="Spang A."/>
            <person name="Saw J.H."/>
            <person name="Jorgensen S.L."/>
            <person name="Zaremba-Niedzwiedzka K."/>
            <person name="Martijn J."/>
            <person name="Lind A.E."/>
            <person name="van Eijk R."/>
            <person name="Schleper C."/>
            <person name="Guy L."/>
            <person name="Ettema T.J."/>
        </authorList>
    </citation>
    <scope>NUCLEOTIDE SEQUENCE</scope>
</reference>
<protein>
    <submittedName>
        <fullName evidence="2">Uncharacterized protein</fullName>
    </submittedName>
</protein>
<accession>A0A0F9KLF1</accession>
<feature type="non-terminal residue" evidence="2">
    <location>
        <position position="1"/>
    </location>
</feature>
<evidence type="ECO:0000256" key="1">
    <source>
        <dbReference type="SAM" id="MobiDB-lite"/>
    </source>
</evidence>
<comment type="caution">
    <text evidence="2">The sequence shown here is derived from an EMBL/GenBank/DDBJ whole genome shotgun (WGS) entry which is preliminary data.</text>
</comment>
<dbReference type="EMBL" id="LAZR01014751">
    <property type="protein sequence ID" value="KKM16100.1"/>
    <property type="molecule type" value="Genomic_DNA"/>
</dbReference>